<dbReference type="PANTHER" id="PTHR14969:SF58">
    <property type="entry name" value="UNDECAPRENYL-DIPHOSPHATASE BCRC"/>
    <property type="match status" value="1"/>
</dbReference>
<dbReference type="InterPro" id="IPR000326">
    <property type="entry name" value="PAP2/HPO"/>
</dbReference>
<proteinExistence type="predicted"/>
<feature type="transmembrane region" description="Helical" evidence="1">
    <location>
        <begin position="21"/>
        <end position="40"/>
    </location>
</feature>
<evidence type="ECO:0000313" key="4">
    <source>
        <dbReference type="Proteomes" id="UP000591071"/>
    </source>
</evidence>
<dbReference type="Gene3D" id="1.20.144.10">
    <property type="entry name" value="Phosphatidic acid phosphatase type 2/haloperoxidase"/>
    <property type="match status" value="1"/>
</dbReference>
<feature type="transmembrane region" description="Helical" evidence="1">
    <location>
        <begin position="169"/>
        <end position="185"/>
    </location>
</feature>
<dbReference type="RefSeq" id="WP_059076329.1">
    <property type="nucleotide sequence ID" value="NZ_JABAFG010000001.1"/>
</dbReference>
<feature type="transmembrane region" description="Helical" evidence="1">
    <location>
        <begin position="60"/>
        <end position="79"/>
    </location>
</feature>
<dbReference type="PANTHER" id="PTHR14969">
    <property type="entry name" value="SPHINGOSINE-1-PHOSPHATE PHOSPHOHYDROLASE"/>
    <property type="match status" value="1"/>
</dbReference>
<dbReference type="SMART" id="SM00014">
    <property type="entry name" value="acidPPc"/>
    <property type="match status" value="1"/>
</dbReference>
<keyword evidence="1" id="KW-0472">Membrane</keyword>
<dbReference type="InterPro" id="IPR036938">
    <property type="entry name" value="PAP2/HPO_sf"/>
</dbReference>
<accession>A0A848BNA7</accession>
<evidence type="ECO:0000256" key="1">
    <source>
        <dbReference type="SAM" id="Phobius"/>
    </source>
</evidence>
<gene>
    <name evidence="3" type="ORF">HF872_01125</name>
</gene>
<protein>
    <submittedName>
        <fullName evidence="3">Phosphatase PAP2 family protein</fullName>
    </submittedName>
</protein>
<feature type="domain" description="Phosphatidic acid phosphatase type 2/haloperoxidase" evidence="2">
    <location>
        <begin position="61"/>
        <end position="166"/>
    </location>
</feature>
<comment type="caution">
    <text evidence="3">The sequence shown here is derived from an EMBL/GenBank/DDBJ whole genome shotgun (WGS) entry which is preliminary data.</text>
</comment>
<dbReference type="EMBL" id="JABAFG010000001">
    <property type="protein sequence ID" value="NME27232.1"/>
    <property type="molecule type" value="Genomic_DNA"/>
</dbReference>
<name>A0A848BNA7_9FIRM</name>
<dbReference type="AlphaFoldDB" id="A0A848BNA7"/>
<dbReference type="SUPFAM" id="SSF48317">
    <property type="entry name" value="Acid phosphatase/Vanadium-dependent haloperoxidase"/>
    <property type="match status" value="1"/>
</dbReference>
<keyword evidence="1" id="KW-1133">Transmembrane helix</keyword>
<sequence>MERWLILKIQSVLFHNPAAREIAVGMARWGFWAYILYGLVQWFRPGNLPQQIRRRQSMTEALFSVGISSFFSFLISLIWRRQRPFAAHGSVRQAVIHKNNASFPSNHTMNAAAAALTVFRYQKRSGTVLLIWSILIGASRIACGVHYVTDILGGMILGYMSSRIAGRSRLVRLVSFLVPVVLKIGRKR</sequence>
<evidence type="ECO:0000259" key="2">
    <source>
        <dbReference type="SMART" id="SM00014"/>
    </source>
</evidence>
<reference evidence="3 4" key="1">
    <citation type="submission" date="2020-04" db="EMBL/GenBank/DDBJ databases">
        <authorList>
            <person name="Hitch T.C.A."/>
            <person name="Wylensek D."/>
            <person name="Clavel T."/>
        </authorList>
    </citation>
    <scope>NUCLEOTIDE SEQUENCE [LARGE SCALE GENOMIC DNA]</scope>
    <source>
        <strain evidence="3 4">Oil-RF-744-FAT-WT-6-1</strain>
    </source>
</reference>
<feature type="transmembrane region" description="Helical" evidence="1">
    <location>
        <begin position="129"/>
        <end position="149"/>
    </location>
</feature>
<evidence type="ECO:0000313" key="3">
    <source>
        <dbReference type="EMBL" id="NME27232.1"/>
    </source>
</evidence>
<organism evidence="3 4">
    <name type="scientific">Megasphaera hexanoica</name>
    <dbReference type="NCBI Taxonomy" id="1675036"/>
    <lineage>
        <taxon>Bacteria</taxon>
        <taxon>Bacillati</taxon>
        <taxon>Bacillota</taxon>
        <taxon>Negativicutes</taxon>
        <taxon>Veillonellales</taxon>
        <taxon>Veillonellaceae</taxon>
        <taxon>Megasphaera</taxon>
    </lineage>
</organism>
<dbReference type="Pfam" id="PF01569">
    <property type="entry name" value="PAP2"/>
    <property type="match status" value="1"/>
</dbReference>
<keyword evidence="1" id="KW-0812">Transmembrane</keyword>
<dbReference type="Proteomes" id="UP000591071">
    <property type="component" value="Unassembled WGS sequence"/>
</dbReference>